<evidence type="ECO:0000313" key="2">
    <source>
        <dbReference type="Proteomes" id="UP000887013"/>
    </source>
</evidence>
<gene>
    <name evidence="1" type="ORF">NPIL_424251</name>
</gene>
<name>A0A8X6QP39_NEPPI</name>
<proteinExistence type="predicted"/>
<accession>A0A8X6QP39</accession>
<sequence length="70" mass="8232">MVVISHPMFPSTGENYIRGPHWLAFFSLDFNLIYIMRKIVQEDIFPYFIARRGSTCFSEKAHVNNDTFTN</sequence>
<evidence type="ECO:0000313" key="1">
    <source>
        <dbReference type="EMBL" id="GFU32299.1"/>
    </source>
</evidence>
<organism evidence="1 2">
    <name type="scientific">Nephila pilipes</name>
    <name type="common">Giant wood spider</name>
    <name type="synonym">Nephila maculata</name>
    <dbReference type="NCBI Taxonomy" id="299642"/>
    <lineage>
        <taxon>Eukaryota</taxon>
        <taxon>Metazoa</taxon>
        <taxon>Ecdysozoa</taxon>
        <taxon>Arthropoda</taxon>
        <taxon>Chelicerata</taxon>
        <taxon>Arachnida</taxon>
        <taxon>Araneae</taxon>
        <taxon>Araneomorphae</taxon>
        <taxon>Entelegynae</taxon>
        <taxon>Araneoidea</taxon>
        <taxon>Nephilidae</taxon>
        <taxon>Nephila</taxon>
    </lineage>
</organism>
<reference evidence="1" key="1">
    <citation type="submission" date="2020-08" db="EMBL/GenBank/DDBJ databases">
        <title>Multicomponent nature underlies the extraordinary mechanical properties of spider dragline silk.</title>
        <authorList>
            <person name="Kono N."/>
            <person name="Nakamura H."/>
            <person name="Mori M."/>
            <person name="Yoshida Y."/>
            <person name="Ohtoshi R."/>
            <person name="Malay A.D."/>
            <person name="Moran D.A.P."/>
            <person name="Tomita M."/>
            <person name="Numata K."/>
            <person name="Arakawa K."/>
        </authorList>
    </citation>
    <scope>NUCLEOTIDE SEQUENCE</scope>
</reference>
<keyword evidence="2" id="KW-1185">Reference proteome</keyword>
<dbReference type="Proteomes" id="UP000887013">
    <property type="component" value="Unassembled WGS sequence"/>
</dbReference>
<dbReference type="AlphaFoldDB" id="A0A8X6QP39"/>
<dbReference type="EMBL" id="BMAW01033874">
    <property type="protein sequence ID" value="GFU32299.1"/>
    <property type="molecule type" value="Genomic_DNA"/>
</dbReference>
<comment type="caution">
    <text evidence="1">The sequence shown here is derived from an EMBL/GenBank/DDBJ whole genome shotgun (WGS) entry which is preliminary data.</text>
</comment>
<protein>
    <submittedName>
        <fullName evidence="1">Uncharacterized protein</fullName>
    </submittedName>
</protein>